<reference evidence="3" key="1">
    <citation type="submission" date="2017-02" db="UniProtKB">
        <authorList>
            <consortium name="WormBaseParasite"/>
        </authorList>
    </citation>
    <scope>IDENTIFICATION</scope>
</reference>
<reference evidence="1 2" key="2">
    <citation type="submission" date="2018-11" db="EMBL/GenBank/DDBJ databases">
        <authorList>
            <consortium name="Pathogen Informatics"/>
        </authorList>
    </citation>
    <scope>NUCLEOTIDE SEQUENCE [LARGE SCALE GENOMIC DNA]</scope>
</reference>
<dbReference type="Proteomes" id="UP000280834">
    <property type="component" value="Unassembled WGS sequence"/>
</dbReference>
<evidence type="ECO:0000313" key="1">
    <source>
        <dbReference type="EMBL" id="VDO13295.1"/>
    </source>
</evidence>
<sequence length="95" mass="11453">MRTWKKTFKSDSEEERFFKTDIFYSYLSSNNMDLISHEDENRSREITLEYLNFLDDSGDDKVYMQKCEDMIKENGSRIIINLNELRKKLPQRVNG</sequence>
<dbReference type="WBParaSite" id="BTMF_0000345301-mRNA-1">
    <property type="protein sequence ID" value="BTMF_0000345301-mRNA-1"/>
    <property type="gene ID" value="BTMF_0000345301"/>
</dbReference>
<dbReference type="STRING" id="42155.A0A0R3QAT2"/>
<organism evidence="3">
    <name type="scientific">Brugia timori</name>
    <dbReference type="NCBI Taxonomy" id="42155"/>
    <lineage>
        <taxon>Eukaryota</taxon>
        <taxon>Metazoa</taxon>
        <taxon>Ecdysozoa</taxon>
        <taxon>Nematoda</taxon>
        <taxon>Chromadorea</taxon>
        <taxon>Rhabditida</taxon>
        <taxon>Spirurina</taxon>
        <taxon>Spiruromorpha</taxon>
        <taxon>Filarioidea</taxon>
        <taxon>Onchocercidae</taxon>
        <taxon>Brugia</taxon>
    </lineage>
</organism>
<gene>
    <name evidence="1" type="ORF">BTMF_LOCUS2766</name>
</gene>
<proteinExistence type="predicted"/>
<dbReference type="EMBL" id="UZAG01002356">
    <property type="protein sequence ID" value="VDO13295.1"/>
    <property type="molecule type" value="Genomic_DNA"/>
</dbReference>
<evidence type="ECO:0000313" key="3">
    <source>
        <dbReference type="WBParaSite" id="BTMF_0000345301-mRNA-1"/>
    </source>
</evidence>
<dbReference type="AlphaFoldDB" id="A0A0R3QAT2"/>
<keyword evidence="2" id="KW-1185">Reference proteome</keyword>
<accession>A0A0R3QAT2</accession>
<protein>
    <submittedName>
        <fullName evidence="3">MCM_N domain-containing protein</fullName>
    </submittedName>
</protein>
<name>A0A0R3QAT2_9BILA</name>
<evidence type="ECO:0000313" key="2">
    <source>
        <dbReference type="Proteomes" id="UP000280834"/>
    </source>
</evidence>